<evidence type="ECO:0000256" key="1">
    <source>
        <dbReference type="SAM" id="MobiDB-lite"/>
    </source>
</evidence>
<reference evidence="2 3" key="1">
    <citation type="submission" date="2023-02" db="EMBL/GenBank/DDBJ databases">
        <title>LHISI_Scaffold_Assembly.</title>
        <authorList>
            <person name="Stuart O.P."/>
            <person name="Cleave R."/>
            <person name="Magrath M.J.L."/>
            <person name="Mikheyev A.S."/>
        </authorList>
    </citation>
    <scope>NUCLEOTIDE SEQUENCE [LARGE SCALE GENOMIC DNA]</scope>
    <source>
        <strain evidence="2">Daus_M_001</strain>
        <tissue evidence="2">Leg muscle</tissue>
    </source>
</reference>
<feature type="compositionally biased region" description="Basic and acidic residues" evidence="1">
    <location>
        <begin position="25"/>
        <end position="42"/>
    </location>
</feature>
<accession>A0ABQ9HYI9</accession>
<feature type="compositionally biased region" description="Basic and acidic residues" evidence="1">
    <location>
        <begin position="1"/>
        <end position="14"/>
    </location>
</feature>
<protein>
    <submittedName>
        <fullName evidence="2">Uncharacterized protein</fullName>
    </submittedName>
</protein>
<dbReference type="Proteomes" id="UP001159363">
    <property type="component" value="Chromosome 3"/>
</dbReference>
<comment type="caution">
    <text evidence="2">The sequence shown here is derived from an EMBL/GenBank/DDBJ whole genome shotgun (WGS) entry which is preliminary data.</text>
</comment>
<evidence type="ECO:0000313" key="3">
    <source>
        <dbReference type="Proteomes" id="UP001159363"/>
    </source>
</evidence>
<organism evidence="2 3">
    <name type="scientific">Dryococelus australis</name>
    <dbReference type="NCBI Taxonomy" id="614101"/>
    <lineage>
        <taxon>Eukaryota</taxon>
        <taxon>Metazoa</taxon>
        <taxon>Ecdysozoa</taxon>
        <taxon>Arthropoda</taxon>
        <taxon>Hexapoda</taxon>
        <taxon>Insecta</taxon>
        <taxon>Pterygota</taxon>
        <taxon>Neoptera</taxon>
        <taxon>Polyneoptera</taxon>
        <taxon>Phasmatodea</taxon>
        <taxon>Verophasmatodea</taxon>
        <taxon>Anareolatae</taxon>
        <taxon>Phasmatidae</taxon>
        <taxon>Eurycanthinae</taxon>
        <taxon>Dryococelus</taxon>
    </lineage>
</organism>
<keyword evidence="3" id="KW-1185">Reference proteome</keyword>
<sequence length="182" mass="20487">MENKWSGRGRRDSNSDSEPSGENGTDERDNKRKKTDHEELKPHCINPDSLTTMTASQAAGGTSSLLAIVAHSGPMYTRQQGGGNFYNTELLDPRIQRSRYYKTSKLIELETGTLVLVRDVSVSKLWDFVCAKLFRIYNGPYAVMGKNNYNHHVLANPVTGERLGSYNFRQSKPYNALIRAEI</sequence>
<evidence type="ECO:0000313" key="2">
    <source>
        <dbReference type="EMBL" id="KAJ8889429.1"/>
    </source>
</evidence>
<feature type="region of interest" description="Disordered" evidence="1">
    <location>
        <begin position="1"/>
        <end position="49"/>
    </location>
</feature>
<proteinExistence type="predicted"/>
<gene>
    <name evidence="2" type="ORF">PR048_008928</name>
</gene>
<dbReference type="EMBL" id="JARBHB010000003">
    <property type="protein sequence ID" value="KAJ8889429.1"/>
    <property type="molecule type" value="Genomic_DNA"/>
</dbReference>
<name>A0ABQ9HYI9_9NEOP</name>